<reference evidence="2 3" key="2">
    <citation type="submission" date="2013-02" db="EMBL/GenBank/DDBJ databases">
        <title>The Genome Sequence of Plasmodium falciparum Vietnam Oak-Knoll (FVO).</title>
        <authorList>
            <consortium name="The Broad Institute Genome Sequencing Platform"/>
            <consortium name="The Broad Institute Genome Sequencing Center for Infectious Disease"/>
            <person name="Neafsey D."/>
            <person name="Cheeseman I."/>
            <person name="Volkman S."/>
            <person name="Adams J."/>
            <person name="Walker B."/>
            <person name="Young S.K."/>
            <person name="Zeng Q."/>
            <person name="Gargeya S."/>
            <person name="Fitzgerald M."/>
            <person name="Haas B."/>
            <person name="Abouelleil A."/>
            <person name="Alvarado L."/>
            <person name="Arachchi H.M."/>
            <person name="Berlin A.M."/>
            <person name="Chapman S.B."/>
            <person name="Dewar J."/>
            <person name="Goldberg J."/>
            <person name="Griggs A."/>
            <person name="Gujja S."/>
            <person name="Hansen M."/>
            <person name="Howarth C."/>
            <person name="Imamovic A."/>
            <person name="Larimer J."/>
            <person name="McCowan C."/>
            <person name="Murphy C."/>
            <person name="Neiman D."/>
            <person name="Pearson M."/>
            <person name="Priest M."/>
            <person name="Roberts A."/>
            <person name="Saif S."/>
            <person name="Shea T."/>
            <person name="Sisk P."/>
            <person name="Sykes S."/>
            <person name="Wortman J."/>
            <person name="Nusbaum C."/>
            <person name="Birren B."/>
        </authorList>
    </citation>
    <scope>NUCLEOTIDE SEQUENCE [LARGE SCALE GENOMIC DNA]</scope>
    <source>
        <strain evidence="3">Vietnam Oak-Knoll (FVO)</strain>
    </source>
</reference>
<keyword evidence="1" id="KW-1133">Transmembrane helix</keyword>
<dbReference type="AlphaFoldDB" id="A0A024UYF4"/>
<dbReference type="OrthoDB" id="375446at2759"/>
<feature type="transmembrane region" description="Helical" evidence="1">
    <location>
        <begin position="245"/>
        <end position="266"/>
    </location>
</feature>
<sequence length="276" mass="32138">MIKDHNNNEMSMNFYTYKKMINDNSTSYSSSKMEPESNRYIKGKNINIFPLLKFTVFTLLIWIVTFINNYGNYMNDGCRMTDLSTSRFLSEPLLEFDTVFDVFKDTFLKNMGCSDEETKNIRSTMKQYFDNIDMNALSKEMKENGNFFEQIGNNENTLERFMKKDISQLKCINVENAEEGEEIPKPYTVEEVDPNNPNKGEIGNMKFNSNFIRRSVITLKKIGTSPTFLITMTAILLKNDNFKTALLLMVALFLKGVNFALDLKAYNDKFHFIKFK</sequence>
<feature type="transmembrane region" description="Helical" evidence="1">
    <location>
        <begin position="222"/>
        <end position="239"/>
    </location>
</feature>
<reference evidence="2 3" key="1">
    <citation type="submission" date="2013-02" db="EMBL/GenBank/DDBJ databases">
        <title>The Genome Annotation of Plasmodium falciparum Vietnam Oak-Knoll (FVO).</title>
        <authorList>
            <consortium name="The Broad Institute Genome Sequencing Platform"/>
            <consortium name="The Broad Institute Genome Sequencing Center for Infectious Disease"/>
            <person name="Neafsey D."/>
            <person name="Hoffman S."/>
            <person name="Volkman S."/>
            <person name="Rosenthal P."/>
            <person name="Walker B."/>
            <person name="Young S.K."/>
            <person name="Zeng Q."/>
            <person name="Gargeya S."/>
            <person name="Fitzgerald M."/>
            <person name="Haas B."/>
            <person name="Abouelleil A."/>
            <person name="Allen A.W."/>
            <person name="Alvarado L."/>
            <person name="Arachchi H.M."/>
            <person name="Berlin A.M."/>
            <person name="Chapman S.B."/>
            <person name="Gainer-Dewar J."/>
            <person name="Goldberg J."/>
            <person name="Griggs A."/>
            <person name="Gujja S."/>
            <person name="Hansen M."/>
            <person name="Howarth C."/>
            <person name="Imamovic A."/>
            <person name="Ireland A."/>
            <person name="Larimer J."/>
            <person name="McCowan C."/>
            <person name="Murphy C."/>
            <person name="Pearson M."/>
            <person name="Poon T.W."/>
            <person name="Priest M."/>
            <person name="Roberts A."/>
            <person name="Saif S."/>
            <person name="Shea T."/>
            <person name="Sisk P."/>
            <person name="Sykes S."/>
            <person name="Wortman J."/>
            <person name="Nusbaum C."/>
            <person name="Birren B."/>
        </authorList>
    </citation>
    <scope>NUCLEOTIDE SEQUENCE [LARGE SCALE GENOMIC DNA]</scope>
    <source>
        <strain evidence="3">Vietnam Oak-Knoll (FVO)</strain>
    </source>
</reference>
<evidence type="ECO:0000256" key="1">
    <source>
        <dbReference type="SAM" id="Phobius"/>
    </source>
</evidence>
<name>A0A024UYF4_PLAFA</name>
<dbReference type="Proteomes" id="UP000030690">
    <property type="component" value="Unassembled WGS sequence"/>
</dbReference>
<protein>
    <submittedName>
        <fullName evidence="2">Uncharacterized protein</fullName>
    </submittedName>
</protein>
<accession>A0A024UYF4</accession>
<keyword evidence="1" id="KW-0812">Transmembrane</keyword>
<evidence type="ECO:0000313" key="2">
    <source>
        <dbReference type="EMBL" id="ETW15040.1"/>
    </source>
</evidence>
<organism evidence="2 3">
    <name type="scientific">Plasmodium falciparum Vietnam Oak-Knoll</name>
    <name type="common">FVO</name>
    <dbReference type="NCBI Taxonomy" id="1036723"/>
    <lineage>
        <taxon>Eukaryota</taxon>
        <taxon>Sar</taxon>
        <taxon>Alveolata</taxon>
        <taxon>Apicomplexa</taxon>
        <taxon>Aconoidasida</taxon>
        <taxon>Haemosporida</taxon>
        <taxon>Plasmodiidae</taxon>
        <taxon>Plasmodium</taxon>
        <taxon>Plasmodium (Laverania)</taxon>
    </lineage>
</organism>
<evidence type="ECO:0000313" key="3">
    <source>
        <dbReference type="Proteomes" id="UP000030690"/>
    </source>
</evidence>
<dbReference type="EMBL" id="KI925318">
    <property type="protein sequence ID" value="ETW15040.1"/>
    <property type="molecule type" value="Genomic_DNA"/>
</dbReference>
<keyword evidence="1" id="KW-0472">Membrane</keyword>
<proteinExistence type="predicted"/>
<feature type="transmembrane region" description="Helical" evidence="1">
    <location>
        <begin position="48"/>
        <end position="70"/>
    </location>
</feature>
<gene>
    <name evidence="2" type="ORF">PFFVO_06049</name>
</gene>